<dbReference type="EMBL" id="JAOTPL010000005">
    <property type="protein sequence ID" value="MCU7693900.1"/>
    <property type="molecule type" value="Genomic_DNA"/>
</dbReference>
<proteinExistence type="predicted"/>
<evidence type="ECO:0000313" key="2">
    <source>
        <dbReference type="Proteomes" id="UP001209317"/>
    </source>
</evidence>
<evidence type="ECO:0000313" key="1">
    <source>
        <dbReference type="EMBL" id="MCU7693900.1"/>
    </source>
</evidence>
<reference evidence="1" key="1">
    <citation type="submission" date="2022-10" db="EMBL/GenBank/DDBJ databases">
        <authorList>
            <person name="Kim H.S."/>
            <person name="Kim J.-S."/>
            <person name="Suh M.K."/>
            <person name="Eom M.K."/>
            <person name="Lee J.-S."/>
        </authorList>
    </citation>
    <scope>NUCLEOTIDE SEQUENCE</scope>
    <source>
        <strain evidence="1">LIP-5</strain>
    </source>
</reference>
<evidence type="ECO:0008006" key="3">
    <source>
        <dbReference type="Google" id="ProtNLM"/>
    </source>
</evidence>
<dbReference type="RefSeq" id="WP_263037388.1">
    <property type="nucleotide sequence ID" value="NZ_JAOTPL010000005.1"/>
</dbReference>
<protein>
    <recommendedName>
        <fullName evidence="3">DUF3052 domain-containing protein</fullName>
    </recommendedName>
</protein>
<gene>
    <name evidence="1" type="ORF">OD355_05140</name>
</gene>
<dbReference type="AlphaFoldDB" id="A0AAE3LPW2"/>
<dbReference type="Proteomes" id="UP001209317">
    <property type="component" value="Unassembled WGS sequence"/>
</dbReference>
<sequence>MAAGYSANPLYKKLGLKEGDIIKLINAPAKYKELIGDLYAKLYVANKATTDLNFIHFFTNSLKELEKQLPLLMQQIRKDGSIWVSWYKKSAAQTSELTENVIRDTALAMGLVDVKVCAIDEQWSGLKLVYRLKDR</sequence>
<organism evidence="1 2">
    <name type="scientific">Haoranjiania flava</name>
    <dbReference type="NCBI Taxonomy" id="1856322"/>
    <lineage>
        <taxon>Bacteria</taxon>
        <taxon>Pseudomonadati</taxon>
        <taxon>Bacteroidota</taxon>
        <taxon>Chitinophagia</taxon>
        <taxon>Chitinophagales</taxon>
        <taxon>Chitinophagaceae</taxon>
        <taxon>Haoranjiania</taxon>
    </lineage>
</organism>
<accession>A0AAE3LPW2</accession>
<name>A0AAE3LPW2_9BACT</name>
<keyword evidence="2" id="KW-1185">Reference proteome</keyword>
<comment type="caution">
    <text evidence="1">The sequence shown here is derived from an EMBL/GenBank/DDBJ whole genome shotgun (WGS) entry which is preliminary data.</text>
</comment>